<feature type="domain" description="Cell envelope-related transcriptional attenuator" evidence="11">
    <location>
        <begin position="91"/>
        <end position="233"/>
    </location>
</feature>
<dbReference type="OrthoDB" id="27330at2"/>
<organism evidence="12 13">
    <name type="scientific">Oceanobacillus profundus</name>
    <dbReference type="NCBI Taxonomy" id="372463"/>
    <lineage>
        <taxon>Bacteria</taxon>
        <taxon>Bacillati</taxon>
        <taxon>Bacillota</taxon>
        <taxon>Bacilli</taxon>
        <taxon>Bacillales</taxon>
        <taxon>Bacillaceae</taxon>
        <taxon>Oceanobacillus</taxon>
    </lineage>
</organism>
<comment type="caution">
    <text evidence="12">The sequence shown here is derived from an EMBL/GenBank/DDBJ whole genome shotgun (WGS) entry which is preliminary data.</text>
</comment>
<dbReference type="Pfam" id="PF03816">
    <property type="entry name" value="LytR_cpsA_psr"/>
    <property type="match status" value="1"/>
</dbReference>
<evidence type="ECO:0000256" key="1">
    <source>
        <dbReference type="ARBA" id="ARBA00006068"/>
    </source>
</evidence>
<evidence type="ECO:0000313" key="12">
    <source>
        <dbReference type="EMBL" id="RHW29398.1"/>
    </source>
</evidence>
<keyword evidence="4 9" id="KW-0812">Transmembrane</keyword>
<evidence type="ECO:0000313" key="13">
    <source>
        <dbReference type="Proteomes" id="UP000285456"/>
    </source>
</evidence>
<keyword evidence="8 9" id="KW-0961">Cell wall biogenesis/degradation</keyword>
<feature type="transmembrane region" description="Helical" evidence="10">
    <location>
        <begin position="16"/>
        <end position="39"/>
    </location>
</feature>
<sequence length="314" mass="35000">MVSRSDKKQNKKKRKWLRWVVGIVVGLFLLIGGFVFYLWNEVGATIETMHNPLARDEDPDRQKQIDSIFSNKDSLNALLLGVDERSGDKGRSDTMILMSINPKTNEIIMLSIPRDTYVNIPGRGMDKINHAYAFGGVDLSVQTVEEAFNLPVHVYARVNMEGFQQGIDALGGVTVNNSLAFSSGGHTFPEGQISLNGEEALDYIRMRYEDPRGDMGRNERQRNVIAAAMNEAASFSSITKVGEILTILGDNVQTDLDMKKIQTLFTDYAGARRSITTMEINGSGQTIGGVWYYMVPDEEFSRITSDITAHMEAK</sequence>
<reference evidence="12 13" key="1">
    <citation type="journal article" date="2007" name="Int. J. Syst. Evol. Microbiol.">
        <title>Oceanobacillus profundus sp. nov., isolated from a deep-sea sediment core.</title>
        <authorList>
            <person name="Kim Y.G."/>
            <person name="Choi D.H."/>
            <person name="Hyun S."/>
            <person name="Cho B.C."/>
        </authorList>
    </citation>
    <scope>NUCLEOTIDE SEQUENCE [LARGE SCALE GENOMIC DNA]</scope>
    <source>
        <strain evidence="12 13">DSM 18246</strain>
    </source>
</reference>
<protein>
    <recommendedName>
        <fullName evidence="9">Polyisoprenyl-teichoic acid--peptidoglycan teichoic acid transferase TagU</fullName>
        <ecNumber evidence="9">2.7.8.-</ecNumber>
    </recommendedName>
</protein>
<evidence type="ECO:0000256" key="3">
    <source>
        <dbReference type="ARBA" id="ARBA00022679"/>
    </source>
</evidence>
<keyword evidence="3 9" id="KW-0808">Transferase</keyword>
<dbReference type="InterPro" id="IPR004474">
    <property type="entry name" value="LytR_CpsA_psr"/>
</dbReference>
<evidence type="ECO:0000259" key="11">
    <source>
        <dbReference type="Pfam" id="PF03816"/>
    </source>
</evidence>
<keyword evidence="2 9" id="KW-1003">Cell membrane</keyword>
<dbReference type="Gene3D" id="3.40.630.190">
    <property type="entry name" value="LCP protein"/>
    <property type="match status" value="1"/>
</dbReference>
<dbReference type="EC" id="2.7.8.-" evidence="9"/>
<evidence type="ECO:0000256" key="9">
    <source>
        <dbReference type="HAMAP-Rule" id="MF_01140"/>
    </source>
</evidence>
<dbReference type="AlphaFoldDB" id="A0A417Y9N4"/>
<keyword evidence="6 9" id="KW-1133">Transmembrane helix</keyword>
<gene>
    <name evidence="9" type="primary">tagU</name>
    <name evidence="12" type="ORF">D1B32_22295</name>
</gene>
<dbReference type="PANTHER" id="PTHR33392:SF6">
    <property type="entry name" value="POLYISOPRENYL-TEICHOIC ACID--PEPTIDOGLYCAN TEICHOIC ACID TRANSFERASE TAGU"/>
    <property type="match status" value="1"/>
</dbReference>
<dbReference type="GO" id="GO:0005886">
    <property type="term" value="C:plasma membrane"/>
    <property type="evidence" value="ECO:0007669"/>
    <property type="project" value="UniProtKB-SubCell"/>
</dbReference>
<dbReference type="NCBIfam" id="TIGR00350">
    <property type="entry name" value="lytR_cpsA_psr"/>
    <property type="match status" value="1"/>
</dbReference>
<dbReference type="HAMAP" id="MF_01140">
    <property type="entry name" value="TagU_transferase"/>
    <property type="match status" value="1"/>
</dbReference>
<dbReference type="PANTHER" id="PTHR33392">
    <property type="entry name" value="POLYISOPRENYL-TEICHOIC ACID--PEPTIDOGLYCAN TEICHOIC ACID TRANSFERASE TAGU"/>
    <property type="match status" value="1"/>
</dbReference>
<dbReference type="Proteomes" id="UP000285456">
    <property type="component" value="Unassembled WGS sequence"/>
</dbReference>
<name>A0A417Y9N4_9BACI</name>
<comment type="similarity">
    <text evidence="1 9">Belongs to the LytR/CpsA/Psr (LCP) family.</text>
</comment>
<comment type="subcellular location">
    <subcellularLocation>
        <location evidence="9">Cell membrane</location>
        <topology evidence="9">Single-pass type II membrane protein</topology>
    </subcellularLocation>
</comment>
<comment type="function">
    <text evidence="9">May catalyze the final step in cell wall teichoic acid biosynthesis, the transfer of the anionic cell wall polymers (APs) from their lipid-linked precursor to the cell wall peptidoglycan (PG).</text>
</comment>
<accession>A0A417Y9N4</accession>
<evidence type="ECO:0000256" key="6">
    <source>
        <dbReference type="ARBA" id="ARBA00022989"/>
    </source>
</evidence>
<keyword evidence="5 9" id="KW-0735">Signal-anchor</keyword>
<dbReference type="InterPro" id="IPR023734">
    <property type="entry name" value="TagU"/>
</dbReference>
<dbReference type="GO" id="GO:0016780">
    <property type="term" value="F:phosphotransferase activity, for other substituted phosphate groups"/>
    <property type="evidence" value="ECO:0007669"/>
    <property type="project" value="UniProtKB-UniRule"/>
</dbReference>
<evidence type="ECO:0000256" key="8">
    <source>
        <dbReference type="ARBA" id="ARBA00023316"/>
    </source>
</evidence>
<feature type="topological domain" description="Extracellular" evidence="9">
    <location>
        <begin position="37"/>
        <end position="314"/>
    </location>
</feature>
<evidence type="ECO:0000256" key="10">
    <source>
        <dbReference type="SAM" id="Phobius"/>
    </source>
</evidence>
<dbReference type="InterPro" id="IPR050922">
    <property type="entry name" value="LytR/CpsA/Psr_CW_biosynth"/>
</dbReference>
<dbReference type="RefSeq" id="WP_095311098.1">
    <property type="nucleotide sequence ID" value="NZ_JAMAWL010000002.1"/>
</dbReference>
<dbReference type="GO" id="GO:0070726">
    <property type="term" value="P:cell wall assembly"/>
    <property type="evidence" value="ECO:0007669"/>
    <property type="project" value="UniProtKB-UniRule"/>
</dbReference>
<proteinExistence type="inferred from homology"/>
<keyword evidence="7 9" id="KW-0472">Membrane</keyword>
<evidence type="ECO:0000256" key="7">
    <source>
        <dbReference type="ARBA" id="ARBA00023136"/>
    </source>
</evidence>
<evidence type="ECO:0000256" key="5">
    <source>
        <dbReference type="ARBA" id="ARBA00022968"/>
    </source>
</evidence>
<keyword evidence="13" id="KW-1185">Reference proteome</keyword>
<evidence type="ECO:0000256" key="2">
    <source>
        <dbReference type="ARBA" id="ARBA00022475"/>
    </source>
</evidence>
<comment type="pathway">
    <text evidence="9">Cell wall biogenesis.</text>
</comment>
<feature type="topological domain" description="Cytoplasmic" evidence="9">
    <location>
        <begin position="1"/>
        <end position="15"/>
    </location>
</feature>
<dbReference type="EMBL" id="QWEH01000027">
    <property type="protein sequence ID" value="RHW29398.1"/>
    <property type="molecule type" value="Genomic_DNA"/>
</dbReference>
<evidence type="ECO:0000256" key="4">
    <source>
        <dbReference type="ARBA" id="ARBA00022692"/>
    </source>
</evidence>